<dbReference type="Pfam" id="PF00126">
    <property type="entry name" value="HTH_1"/>
    <property type="match status" value="1"/>
</dbReference>
<dbReference type="PRINTS" id="PR00039">
    <property type="entry name" value="HTHLYSR"/>
</dbReference>
<evidence type="ECO:0000256" key="1">
    <source>
        <dbReference type="ARBA" id="ARBA00009437"/>
    </source>
</evidence>
<dbReference type="EMBL" id="CP025003">
    <property type="protein sequence ID" value="ATZ92921.1"/>
    <property type="molecule type" value="Genomic_DNA"/>
</dbReference>
<dbReference type="Gene3D" id="1.10.10.10">
    <property type="entry name" value="Winged helix-like DNA-binding domain superfamily/Winged helix DNA-binding domain"/>
    <property type="match status" value="1"/>
</dbReference>
<evidence type="ECO:0000256" key="3">
    <source>
        <dbReference type="ARBA" id="ARBA00023125"/>
    </source>
</evidence>
<dbReference type="GO" id="GO:0003677">
    <property type="term" value="F:DNA binding"/>
    <property type="evidence" value="ECO:0007669"/>
    <property type="project" value="UniProtKB-KW"/>
</dbReference>
<dbReference type="PANTHER" id="PTHR30419">
    <property type="entry name" value="HTH-TYPE TRANSCRIPTIONAL REGULATOR YBHD"/>
    <property type="match status" value="1"/>
</dbReference>
<evidence type="ECO:0000313" key="7">
    <source>
        <dbReference type="Proteomes" id="UP000231901"/>
    </source>
</evidence>
<dbReference type="RefSeq" id="WP_100848793.1">
    <property type="nucleotide sequence ID" value="NZ_BMJF01000023.1"/>
</dbReference>
<dbReference type="GO" id="GO:0003700">
    <property type="term" value="F:DNA-binding transcription factor activity"/>
    <property type="evidence" value="ECO:0007669"/>
    <property type="project" value="InterPro"/>
</dbReference>
<reference evidence="7" key="1">
    <citation type="journal article" date="2018" name="Genome Announc.">
        <title>Complete genome sequence of a Dickeya fangzhongdai type strain causing bleeding canker of pear tree trunks.</title>
        <authorList>
            <person name="Zhao Y."/>
            <person name="Tian Y."/>
            <person name="Li X."/>
            <person name="Hu B."/>
        </authorList>
    </citation>
    <scope>NUCLEOTIDE SEQUENCE [LARGE SCALE GENOMIC DNA]</scope>
    <source>
        <strain evidence="7">DSM 101947</strain>
    </source>
</reference>
<dbReference type="Gene3D" id="3.40.190.290">
    <property type="match status" value="1"/>
</dbReference>
<dbReference type="KEGG" id="dfn:CVE23_02365"/>
<proteinExistence type="inferred from homology"/>
<protein>
    <submittedName>
        <fullName evidence="6">LysR family transcriptional regulator</fullName>
    </submittedName>
</protein>
<comment type="similarity">
    <text evidence="1">Belongs to the LysR transcriptional regulatory family.</text>
</comment>
<feature type="domain" description="HTH lysR-type" evidence="5">
    <location>
        <begin position="1"/>
        <end position="58"/>
    </location>
</feature>
<sequence>MHNSEIRYFMAVVNTGSISAASQQLFVAVSAISRQIQRLETRLGMPLFERSTRGMILNDAGHILANHVRRSMADMELAMAEIEGMKSARQTTLRVVCTDGLALNLLPALMSRFREQHPRVNFYLTVGSARQVPELLRNGECDVAIKFSLAPEHGVEVLASFPAPVLVFMAADHPLANRDFQLADLNAWPVVLPDQSATIRQLFDLSCRMNNVFIEPVFTCNHFSSLYEYVRNTPAAVSVCSHFSILCSARRDGLTMKAVNLDQLSQRTLQLQTEMGKPRTAILNSFFTFLKQALQQYDLQCRQDFGLPLR</sequence>
<dbReference type="AlphaFoldDB" id="A0A2K8QHH7"/>
<evidence type="ECO:0000256" key="4">
    <source>
        <dbReference type="ARBA" id="ARBA00023163"/>
    </source>
</evidence>
<dbReference type="PROSITE" id="PS50931">
    <property type="entry name" value="HTH_LYSR"/>
    <property type="match status" value="1"/>
</dbReference>
<dbReference type="InterPro" id="IPR005119">
    <property type="entry name" value="LysR_subst-bd"/>
</dbReference>
<keyword evidence="4" id="KW-0804">Transcription</keyword>
<dbReference type="InterPro" id="IPR036388">
    <property type="entry name" value="WH-like_DNA-bd_sf"/>
</dbReference>
<dbReference type="Proteomes" id="UP000231901">
    <property type="component" value="Chromosome"/>
</dbReference>
<dbReference type="InterPro" id="IPR036390">
    <property type="entry name" value="WH_DNA-bd_sf"/>
</dbReference>
<dbReference type="InterPro" id="IPR050950">
    <property type="entry name" value="HTH-type_LysR_regulators"/>
</dbReference>
<dbReference type="SUPFAM" id="SSF53850">
    <property type="entry name" value="Periplasmic binding protein-like II"/>
    <property type="match status" value="1"/>
</dbReference>
<evidence type="ECO:0000313" key="6">
    <source>
        <dbReference type="EMBL" id="ATZ92921.1"/>
    </source>
</evidence>
<dbReference type="SUPFAM" id="SSF46785">
    <property type="entry name" value="Winged helix' DNA-binding domain"/>
    <property type="match status" value="1"/>
</dbReference>
<keyword evidence="3" id="KW-0238">DNA-binding</keyword>
<keyword evidence="2" id="KW-0805">Transcription regulation</keyword>
<organism evidence="6 7">
    <name type="scientific">Dickeya fangzhongdai</name>
    <dbReference type="NCBI Taxonomy" id="1778540"/>
    <lineage>
        <taxon>Bacteria</taxon>
        <taxon>Pseudomonadati</taxon>
        <taxon>Pseudomonadota</taxon>
        <taxon>Gammaproteobacteria</taxon>
        <taxon>Enterobacterales</taxon>
        <taxon>Pectobacteriaceae</taxon>
        <taxon>Dickeya</taxon>
    </lineage>
</organism>
<evidence type="ECO:0000259" key="5">
    <source>
        <dbReference type="PROSITE" id="PS50931"/>
    </source>
</evidence>
<dbReference type="FunFam" id="1.10.10.10:FF:000001">
    <property type="entry name" value="LysR family transcriptional regulator"/>
    <property type="match status" value="1"/>
</dbReference>
<dbReference type="InterPro" id="IPR000847">
    <property type="entry name" value="LysR_HTH_N"/>
</dbReference>
<evidence type="ECO:0000256" key="2">
    <source>
        <dbReference type="ARBA" id="ARBA00023015"/>
    </source>
</evidence>
<dbReference type="GO" id="GO:0005829">
    <property type="term" value="C:cytosol"/>
    <property type="evidence" value="ECO:0007669"/>
    <property type="project" value="TreeGrafter"/>
</dbReference>
<dbReference type="Pfam" id="PF03466">
    <property type="entry name" value="LysR_substrate"/>
    <property type="match status" value="1"/>
</dbReference>
<accession>A0A2K8QHH7</accession>
<dbReference type="PANTHER" id="PTHR30419:SF8">
    <property type="entry name" value="NITROGEN ASSIMILATION TRANSCRIPTIONAL ACTIVATOR-RELATED"/>
    <property type="match status" value="1"/>
</dbReference>
<gene>
    <name evidence="6" type="ORF">CVE23_02365</name>
</gene>
<keyword evidence="7" id="KW-1185">Reference proteome</keyword>
<dbReference type="GeneID" id="66563185"/>
<name>A0A2K8QHH7_9GAMM</name>